<reference evidence="7" key="2">
    <citation type="journal article" date="2011" name="Microb. Ecol.">
        <title>Taxonomic and Functional Metagenomic Profiling of the Microbial Community in the Anoxic Sediment of a Sub-saline Shallow Lake (Laguna de Carrizo, Central Spain).</title>
        <authorList>
            <person name="Ferrer M."/>
            <person name="Guazzaroni M.E."/>
            <person name="Richter M."/>
            <person name="Garcia-Salamanca A."/>
            <person name="Yarza P."/>
            <person name="Suarez-Suarez A."/>
            <person name="Solano J."/>
            <person name="Alcaide M."/>
            <person name="van Dillewijn P."/>
            <person name="Molina-Henares M.A."/>
            <person name="Lopez-Cortes N."/>
            <person name="Al-Ramahi Y."/>
            <person name="Guerrero C."/>
            <person name="Acosta A."/>
            <person name="de Eugenio L.I."/>
            <person name="Martinez V."/>
            <person name="Marques S."/>
            <person name="Rojo F."/>
            <person name="Santero E."/>
            <person name="Genilloud O."/>
            <person name="Perez-Perez J."/>
            <person name="Rossello-Mora R."/>
            <person name="Ramos J.L."/>
        </authorList>
    </citation>
    <scope>NUCLEOTIDE SEQUENCE</scope>
</reference>
<evidence type="ECO:0000256" key="2">
    <source>
        <dbReference type="ARBA" id="ARBA00023136"/>
    </source>
</evidence>
<evidence type="ECO:0000259" key="6">
    <source>
        <dbReference type="Pfam" id="PF09864"/>
    </source>
</evidence>
<feature type="region of interest" description="Disordered" evidence="5">
    <location>
        <begin position="28"/>
        <end position="68"/>
    </location>
</feature>
<evidence type="ECO:0000256" key="3">
    <source>
        <dbReference type="ARBA" id="ARBA00023139"/>
    </source>
</evidence>
<dbReference type="AlphaFoldDB" id="D9PKT3"/>
<protein>
    <recommendedName>
        <fullName evidence="6">C-type lysozyme inhibitor domain-containing protein</fullName>
    </recommendedName>
</protein>
<sequence length="231" mass="24546">MHRSLVVTSHAALFGAILAALAGCNRAANEPPAASDSEQAAAPAQETAPSAENTPPVDTSATRTPAPGEPLQVYVWNCDDGQIIRMRNLLRENAITIEMHEGGRKLPLAVSASGARYSDGSLTFWTKGDTALLERPGSAPVNCRQNRFESLLADARVRGVTFRGTGNEPGWTVEIGPGSRLEFVTNYGEERHAYDAANEGNEGGARVYTATQGERSIKVTVSAEACTDDMS</sequence>
<name>D9PKT3_9ZZZZ</name>
<reference evidence="7" key="1">
    <citation type="submission" date="2010-07" db="EMBL/GenBank/DDBJ databases">
        <authorList>
            <consortium name="CONSOLIDER consortium CSD2007-00005"/>
            <person name="Guazzaroni M.-E."/>
            <person name="Richter M."/>
            <person name="Garcia-Salamanca A."/>
            <person name="Yarza P."/>
            <person name="Ferrer M."/>
        </authorList>
    </citation>
    <scope>NUCLEOTIDE SEQUENCE</scope>
</reference>
<dbReference type="Gene3D" id="2.40.128.200">
    <property type="match status" value="1"/>
</dbReference>
<dbReference type="SUPFAM" id="SSF141488">
    <property type="entry name" value="YdhA-like"/>
    <property type="match status" value="1"/>
</dbReference>
<comment type="caution">
    <text evidence="7">The sequence shown here is derived from an EMBL/GenBank/DDBJ whole genome shotgun (WGS) entry which is preliminary data.</text>
</comment>
<feature type="compositionally biased region" description="Low complexity" evidence="5">
    <location>
        <begin position="30"/>
        <end position="51"/>
    </location>
</feature>
<dbReference type="EMBL" id="ADZX01000638">
    <property type="protein sequence ID" value="EFK95833.1"/>
    <property type="molecule type" value="Genomic_DNA"/>
</dbReference>
<keyword evidence="2" id="KW-0472">Membrane</keyword>
<evidence type="ECO:0000256" key="1">
    <source>
        <dbReference type="ARBA" id="ARBA00022729"/>
    </source>
</evidence>
<evidence type="ECO:0000256" key="4">
    <source>
        <dbReference type="ARBA" id="ARBA00023288"/>
    </source>
</evidence>
<evidence type="ECO:0000256" key="5">
    <source>
        <dbReference type="SAM" id="MobiDB-lite"/>
    </source>
</evidence>
<dbReference type="InterPro" id="IPR018660">
    <property type="entry name" value="MliC"/>
</dbReference>
<keyword evidence="4" id="KW-0449">Lipoprotein</keyword>
<evidence type="ECO:0000313" key="7">
    <source>
        <dbReference type="EMBL" id="EFK95833.1"/>
    </source>
</evidence>
<keyword evidence="3" id="KW-0564">Palmitate</keyword>
<feature type="domain" description="C-type lysozyme inhibitor" evidence="6">
    <location>
        <begin position="76"/>
        <end position="141"/>
    </location>
</feature>
<dbReference type="Pfam" id="PF09864">
    <property type="entry name" value="MliC"/>
    <property type="match status" value="1"/>
</dbReference>
<dbReference type="PROSITE" id="PS51257">
    <property type="entry name" value="PROKAR_LIPOPROTEIN"/>
    <property type="match status" value="1"/>
</dbReference>
<accession>D9PKT3</accession>
<keyword evidence="1" id="KW-0732">Signal</keyword>
<dbReference type="InterPro" id="IPR036328">
    <property type="entry name" value="MliC_sf"/>
</dbReference>
<proteinExistence type="predicted"/>
<feature type="compositionally biased region" description="Polar residues" evidence="5">
    <location>
        <begin position="52"/>
        <end position="63"/>
    </location>
</feature>
<organism evidence="7">
    <name type="scientific">sediment metagenome</name>
    <dbReference type="NCBI Taxonomy" id="749907"/>
    <lineage>
        <taxon>unclassified sequences</taxon>
        <taxon>metagenomes</taxon>
        <taxon>ecological metagenomes</taxon>
    </lineage>
</organism>
<gene>
    <name evidence="7" type="ORF">LDC_2152</name>
</gene>